<dbReference type="SFLD" id="SFLDG01018">
    <property type="entry name" value="Squalene/Phytoene_Synthase_Lik"/>
    <property type="match status" value="1"/>
</dbReference>
<sequence length="326" mass="37118">MMNPLGKTILKDVSRSFYLSMRLLPKGMREPISLGYLLARASDTLADTEELDPELRSEMLDGFVKALTDDQRAPWLARLAEEVIPRQKHEGEKVLLQNMEGVFRWLDALDESPSSTAEVVHYASPEESQSLAAQQHAAILRVMGHILHGQKLDIERFELRDDFRFTLDAELEEYCYLVAGCVGEFWTEIGFISLPNFSKVDAAKMNRWGANYGKGLQLINILRDLPNDLRAGRCYLPGMESIEPEAIMEESRRWRERARMYLADGASYAHALNHRRTRTATALPGMIGARTLDLLDRADWSTLESGVKISRSEVYRCAWDALWLPI</sequence>
<organism evidence="1 2">
    <name type="scientific">Oceaniferula flava</name>
    <dbReference type="NCBI Taxonomy" id="2800421"/>
    <lineage>
        <taxon>Bacteria</taxon>
        <taxon>Pseudomonadati</taxon>
        <taxon>Verrucomicrobiota</taxon>
        <taxon>Verrucomicrobiia</taxon>
        <taxon>Verrucomicrobiales</taxon>
        <taxon>Verrucomicrobiaceae</taxon>
        <taxon>Oceaniferula</taxon>
    </lineage>
</organism>
<proteinExistence type="predicted"/>
<accession>A0AAE2S9P8</accession>
<dbReference type="Gene3D" id="1.10.600.10">
    <property type="entry name" value="Farnesyl Diphosphate Synthase"/>
    <property type="match status" value="1"/>
</dbReference>
<comment type="caution">
    <text evidence="1">The sequence shown here is derived from an EMBL/GenBank/DDBJ whole genome shotgun (WGS) entry which is preliminary data.</text>
</comment>
<dbReference type="SFLD" id="SFLDS00005">
    <property type="entry name" value="Isoprenoid_Synthase_Type_I"/>
    <property type="match status" value="1"/>
</dbReference>
<reference evidence="1" key="1">
    <citation type="submission" date="2021-01" db="EMBL/GenBank/DDBJ databases">
        <title>Modified the classification status of verrucomicrobia.</title>
        <authorList>
            <person name="Feng X."/>
        </authorList>
    </citation>
    <scope>NUCLEOTIDE SEQUENCE</scope>
    <source>
        <strain evidence="1">5K15</strain>
    </source>
</reference>
<dbReference type="InterPro" id="IPR008949">
    <property type="entry name" value="Isoprenoid_synthase_dom_sf"/>
</dbReference>
<dbReference type="EMBL" id="JAENIG010000001">
    <property type="protein sequence ID" value="MBK1853906.1"/>
    <property type="molecule type" value="Genomic_DNA"/>
</dbReference>
<keyword evidence="2" id="KW-1185">Reference proteome</keyword>
<gene>
    <name evidence="1" type="ORF">JIN83_02960</name>
</gene>
<dbReference type="SUPFAM" id="SSF48576">
    <property type="entry name" value="Terpenoid synthases"/>
    <property type="match status" value="1"/>
</dbReference>
<dbReference type="PANTHER" id="PTHR31480">
    <property type="entry name" value="BIFUNCTIONAL LYCOPENE CYCLASE/PHYTOENE SYNTHASE"/>
    <property type="match status" value="1"/>
</dbReference>
<evidence type="ECO:0000313" key="2">
    <source>
        <dbReference type="Proteomes" id="UP000634206"/>
    </source>
</evidence>
<dbReference type="Pfam" id="PF00494">
    <property type="entry name" value="SQS_PSY"/>
    <property type="match status" value="1"/>
</dbReference>
<dbReference type="GO" id="GO:0016765">
    <property type="term" value="F:transferase activity, transferring alkyl or aryl (other than methyl) groups"/>
    <property type="evidence" value="ECO:0007669"/>
    <property type="project" value="UniProtKB-ARBA"/>
</dbReference>
<protein>
    <submittedName>
        <fullName evidence="1">Squalene/phytoene synthase family protein</fullName>
    </submittedName>
</protein>
<evidence type="ECO:0000313" key="1">
    <source>
        <dbReference type="EMBL" id="MBK1853906.1"/>
    </source>
</evidence>
<dbReference type="Proteomes" id="UP000634206">
    <property type="component" value="Unassembled WGS sequence"/>
</dbReference>
<name>A0AAE2S9P8_9BACT</name>
<dbReference type="AlphaFoldDB" id="A0AAE2S9P8"/>
<dbReference type="InterPro" id="IPR002060">
    <property type="entry name" value="Squ/phyt_synthse"/>
</dbReference>